<feature type="region of interest" description="Disordered" evidence="1">
    <location>
        <begin position="756"/>
        <end position="788"/>
    </location>
</feature>
<name>A0AAV9G6H7_9PEZI</name>
<dbReference type="EMBL" id="MU865988">
    <property type="protein sequence ID" value="KAK4443694.1"/>
    <property type="molecule type" value="Genomic_DNA"/>
</dbReference>
<feature type="compositionally biased region" description="Basic and acidic residues" evidence="1">
    <location>
        <begin position="872"/>
        <end position="888"/>
    </location>
</feature>
<sequence>MAPKLGGRKIIIESTDSPQKDANAPPAGRAAVGAALDTSPLKGRSKASRSQKLPTGKEPTARDSTPHQRSKASSSQKLTGVKEPTARDSSASHKRSKDESSQRLPPAKGPTTGKPIPHKRILSSQPEPAFSKYAHLPKHQRDIAEKWEDEQWEPTRDWFAEFFQVYRDGNADATVFDNLSPWVPDGMVNIGNWFKWMFIKYGAMPLMRPIRKYSDSRDRSEWEHAQELVGNAVKLMTSSPSYSKLRFNRVLTWGGMGLVALFDVAIPNNPNYPKQVVVKCELKERGIPFYSERKCHEYLRRAKHIVQLVNLKLGLSPKANQAGPSTPPSARKRRSGDDSDPGTSPRKRQRKQEVSRGGQGDAPVFKKPLSVQAPQDVPLPSIEDDPSAEKSLLMIEFMRRGDLNQYLTKQSERMNRIFLHLEAQTKIRGAPFSDNFIHQQMQVSKFPDKVLWLIFQCLFKGVIGIVAPPKVRPGYEETGGDDGPMVDEEPPDPRYPIKREDTTHFDLDPKNVLVGDAENLYVPVHKISDLGLMEPMVHKKKDRRHYNHIWSTRIIGKPRGYWLAPEQFTEEWDMVTRLPMDAPPPRIRIAGNYSWKTNLYNIGTIMWCLITRFEPPVPAYGENYGSYGGDFEDINPVKHSYGGFLNKGSFEDVDPDLRNLVIECMSDDPADRPRMEKMYKIIEKKVESILSKTDKDLQAWCAGFYHGSLEAPPHTSAQLQDWVDHSYDFAILFPDKSFGLERPLAPKPLVIPKAKAAAPAPTPAPARAPAARPPVGTPIGQRPTRPELGLKDLRFPKPPAHFFRPKGPVQALQGTPGFATPGAASPATPAGFQGPATPAEFSPMVPGVGAGKPPVLQFDFDRSGENPIHSRSFGERRSGPLFGREHKVPPAFQDQSMEYEYDEEEEDEYDPDAMDIESYV</sequence>
<feature type="region of interest" description="Disordered" evidence="1">
    <location>
        <begin position="1"/>
        <end position="128"/>
    </location>
</feature>
<dbReference type="SUPFAM" id="SSF56112">
    <property type="entry name" value="Protein kinase-like (PK-like)"/>
    <property type="match status" value="1"/>
</dbReference>
<feature type="region of interest" description="Disordered" evidence="1">
    <location>
        <begin position="316"/>
        <end position="385"/>
    </location>
</feature>
<dbReference type="Gene3D" id="1.10.510.10">
    <property type="entry name" value="Transferase(Phosphotransferase) domain 1"/>
    <property type="match status" value="1"/>
</dbReference>
<dbReference type="InterPro" id="IPR000719">
    <property type="entry name" value="Prot_kinase_dom"/>
</dbReference>
<keyword evidence="4" id="KW-1185">Reference proteome</keyword>
<evidence type="ECO:0000313" key="4">
    <source>
        <dbReference type="Proteomes" id="UP001321760"/>
    </source>
</evidence>
<accession>A0AAV9G6H7</accession>
<dbReference type="GO" id="GO:0005524">
    <property type="term" value="F:ATP binding"/>
    <property type="evidence" value="ECO:0007669"/>
    <property type="project" value="InterPro"/>
</dbReference>
<dbReference type="InterPro" id="IPR011009">
    <property type="entry name" value="Kinase-like_dom_sf"/>
</dbReference>
<feature type="region of interest" description="Disordered" evidence="1">
    <location>
        <begin position="861"/>
        <end position="920"/>
    </location>
</feature>
<dbReference type="InterPro" id="IPR053083">
    <property type="entry name" value="TF_kinase-domain_protein"/>
</dbReference>
<feature type="compositionally biased region" description="Low complexity" evidence="1">
    <location>
        <begin position="22"/>
        <end position="35"/>
    </location>
</feature>
<reference evidence="3" key="1">
    <citation type="journal article" date="2023" name="Mol. Phylogenet. Evol.">
        <title>Genome-scale phylogeny and comparative genomics of the fungal order Sordariales.</title>
        <authorList>
            <person name="Hensen N."/>
            <person name="Bonometti L."/>
            <person name="Westerberg I."/>
            <person name="Brannstrom I.O."/>
            <person name="Guillou S."/>
            <person name="Cros-Aarteil S."/>
            <person name="Calhoun S."/>
            <person name="Haridas S."/>
            <person name="Kuo A."/>
            <person name="Mondo S."/>
            <person name="Pangilinan J."/>
            <person name="Riley R."/>
            <person name="LaButti K."/>
            <person name="Andreopoulos B."/>
            <person name="Lipzen A."/>
            <person name="Chen C."/>
            <person name="Yan M."/>
            <person name="Daum C."/>
            <person name="Ng V."/>
            <person name="Clum A."/>
            <person name="Steindorff A."/>
            <person name="Ohm R.A."/>
            <person name="Martin F."/>
            <person name="Silar P."/>
            <person name="Natvig D.O."/>
            <person name="Lalanne C."/>
            <person name="Gautier V."/>
            <person name="Ament-Velasquez S.L."/>
            <person name="Kruys A."/>
            <person name="Hutchinson M.I."/>
            <person name="Powell A.J."/>
            <person name="Barry K."/>
            <person name="Miller A.N."/>
            <person name="Grigoriev I.V."/>
            <person name="Debuchy R."/>
            <person name="Gladieux P."/>
            <person name="Hiltunen Thoren M."/>
            <person name="Johannesson H."/>
        </authorList>
    </citation>
    <scope>NUCLEOTIDE SEQUENCE</scope>
    <source>
        <strain evidence="3">PSN243</strain>
    </source>
</reference>
<dbReference type="GO" id="GO:0004672">
    <property type="term" value="F:protein kinase activity"/>
    <property type="evidence" value="ECO:0007669"/>
    <property type="project" value="InterPro"/>
</dbReference>
<dbReference type="PROSITE" id="PS50011">
    <property type="entry name" value="PROTEIN_KINASE_DOM"/>
    <property type="match status" value="1"/>
</dbReference>
<evidence type="ECO:0000256" key="1">
    <source>
        <dbReference type="SAM" id="MobiDB-lite"/>
    </source>
</evidence>
<protein>
    <recommendedName>
        <fullName evidence="2">Protein kinase domain-containing protein</fullName>
    </recommendedName>
</protein>
<dbReference type="PANTHER" id="PTHR44305">
    <property type="entry name" value="SI:DKEY-192D15.2-RELATED"/>
    <property type="match status" value="1"/>
</dbReference>
<feature type="domain" description="Protein kinase" evidence="2">
    <location>
        <begin position="245"/>
        <end position="690"/>
    </location>
</feature>
<dbReference type="Proteomes" id="UP001321760">
    <property type="component" value="Unassembled WGS sequence"/>
</dbReference>
<gene>
    <name evidence="3" type="ORF">QBC34DRAFT_416572</name>
</gene>
<comment type="caution">
    <text evidence="3">The sequence shown here is derived from an EMBL/GenBank/DDBJ whole genome shotgun (WGS) entry which is preliminary data.</text>
</comment>
<dbReference type="PANTHER" id="PTHR44305:SF24">
    <property type="entry name" value="TYROSINE-PROTEIN KINASE C03B1.5-RELATED"/>
    <property type="match status" value="1"/>
</dbReference>
<proteinExistence type="predicted"/>
<dbReference type="AlphaFoldDB" id="A0AAV9G6H7"/>
<reference evidence="3" key="2">
    <citation type="submission" date="2023-05" db="EMBL/GenBank/DDBJ databases">
        <authorList>
            <consortium name="Lawrence Berkeley National Laboratory"/>
            <person name="Steindorff A."/>
            <person name="Hensen N."/>
            <person name="Bonometti L."/>
            <person name="Westerberg I."/>
            <person name="Brannstrom I.O."/>
            <person name="Guillou S."/>
            <person name="Cros-Aarteil S."/>
            <person name="Calhoun S."/>
            <person name="Haridas S."/>
            <person name="Kuo A."/>
            <person name="Mondo S."/>
            <person name="Pangilinan J."/>
            <person name="Riley R."/>
            <person name="Labutti K."/>
            <person name="Andreopoulos B."/>
            <person name="Lipzen A."/>
            <person name="Chen C."/>
            <person name="Yanf M."/>
            <person name="Daum C."/>
            <person name="Ng V."/>
            <person name="Clum A."/>
            <person name="Ohm R."/>
            <person name="Martin F."/>
            <person name="Silar P."/>
            <person name="Natvig D."/>
            <person name="Lalanne C."/>
            <person name="Gautier V."/>
            <person name="Ament-Velasquez S.L."/>
            <person name="Kruys A."/>
            <person name="Hutchinson M.I."/>
            <person name="Powell A.J."/>
            <person name="Barry K."/>
            <person name="Miller A.N."/>
            <person name="Grigoriev I.V."/>
            <person name="Debuchy R."/>
            <person name="Gladieux P."/>
            <person name="Thoren M.H."/>
            <person name="Johannesson H."/>
        </authorList>
    </citation>
    <scope>NUCLEOTIDE SEQUENCE</scope>
    <source>
        <strain evidence="3">PSN243</strain>
    </source>
</reference>
<evidence type="ECO:0000259" key="2">
    <source>
        <dbReference type="PROSITE" id="PS50011"/>
    </source>
</evidence>
<feature type="compositionally biased region" description="Acidic residues" evidence="1">
    <location>
        <begin position="897"/>
        <end position="920"/>
    </location>
</feature>
<organism evidence="3 4">
    <name type="scientific">Podospora aff. communis PSN243</name>
    <dbReference type="NCBI Taxonomy" id="3040156"/>
    <lineage>
        <taxon>Eukaryota</taxon>
        <taxon>Fungi</taxon>
        <taxon>Dikarya</taxon>
        <taxon>Ascomycota</taxon>
        <taxon>Pezizomycotina</taxon>
        <taxon>Sordariomycetes</taxon>
        <taxon>Sordariomycetidae</taxon>
        <taxon>Sordariales</taxon>
        <taxon>Podosporaceae</taxon>
        <taxon>Podospora</taxon>
    </lineage>
</organism>
<evidence type="ECO:0000313" key="3">
    <source>
        <dbReference type="EMBL" id="KAK4443694.1"/>
    </source>
</evidence>
<feature type="compositionally biased region" description="Pro residues" evidence="1">
    <location>
        <begin position="760"/>
        <end position="776"/>
    </location>
</feature>